<reference evidence="2 3" key="1">
    <citation type="submission" date="2021-01" db="EMBL/GenBank/DDBJ databases">
        <title>Whole genome shotgun sequence of Microbispora corallina NBRC 16416.</title>
        <authorList>
            <person name="Komaki H."/>
            <person name="Tamura T."/>
        </authorList>
    </citation>
    <scope>NUCLEOTIDE SEQUENCE [LARGE SCALE GENOMIC DNA]</scope>
    <source>
        <strain evidence="2 3">NBRC 16416</strain>
    </source>
</reference>
<comment type="caution">
    <text evidence="2">The sequence shown here is derived from an EMBL/GenBank/DDBJ whole genome shotgun (WGS) entry which is preliminary data.</text>
</comment>
<protein>
    <recommendedName>
        <fullName evidence="1">Carrier domain-containing protein</fullName>
    </recommendedName>
</protein>
<dbReference type="SUPFAM" id="SSF47336">
    <property type="entry name" value="ACP-like"/>
    <property type="match status" value="1"/>
</dbReference>
<evidence type="ECO:0000259" key="1">
    <source>
        <dbReference type="PROSITE" id="PS50075"/>
    </source>
</evidence>
<feature type="domain" description="Carrier" evidence="1">
    <location>
        <begin position="5"/>
        <end position="83"/>
    </location>
</feature>
<dbReference type="Gene3D" id="1.10.1200.10">
    <property type="entry name" value="ACP-like"/>
    <property type="match status" value="1"/>
</dbReference>
<dbReference type="RefSeq" id="WP_204058981.1">
    <property type="nucleotide sequence ID" value="NZ_BAAAGP010000024.1"/>
</dbReference>
<keyword evidence="3" id="KW-1185">Reference proteome</keyword>
<dbReference type="Proteomes" id="UP000603904">
    <property type="component" value="Unassembled WGS sequence"/>
</dbReference>
<dbReference type="EMBL" id="BOOC01000023">
    <property type="protein sequence ID" value="GIH41664.1"/>
    <property type="molecule type" value="Genomic_DNA"/>
</dbReference>
<dbReference type="Pfam" id="PF00550">
    <property type="entry name" value="PP-binding"/>
    <property type="match status" value="1"/>
</dbReference>
<dbReference type="PROSITE" id="PS50075">
    <property type="entry name" value="CARRIER"/>
    <property type="match status" value="1"/>
</dbReference>
<organism evidence="2 3">
    <name type="scientific">Microbispora corallina</name>
    <dbReference type="NCBI Taxonomy" id="83302"/>
    <lineage>
        <taxon>Bacteria</taxon>
        <taxon>Bacillati</taxon>
        <taxon>Actinomycetota</taxon>
        <taxon>Actinomycetes</taxon>
        <taxon>Streptosporangiales</taxon>
        <taxon>Streptosporangiaceae</taxon>
        <taxon>Microbispora</taxon>
    </lineage>
</organism>
<sequence length="85" mass="8992">MTTQADLSARLAVMISEACDGEITAAEISAADCSLAALGVTSLAQLRLIDAIEDEFGVEIDLAGYVDHLAGLDDLARYVGERIHR</sequence>
<dbReference type="InterPro" id="IPR009081">
    <property type="entry name" value="PP-bd_ACP"/>
</dbReference>
<accession>A0ABQ4G3P3</accession>
<evidence type="ECO:0000313" key="2">
    <source>
        <dbReference type="EMBL" id="GIH41664.1"/>
    </source>
</evidence>
<name>A0ABQ4G3P3_9ACTN</name>
<proteinExistence type="predicted"/>
<gene>
    <name evidence="2" type="ORF">Mco01_46640</name>
</gene>
<evidence type="ECO:0000313" key="3">
    <source>
        <dbReference type="Proteomes" id="UP000603904"/>
    </source>
</evidence>
<dbReference type="InterPro" id="IPR036736">
    <property type="entry name" value="ACP-like_sf"/>
</dbReference>